<feature type="region of interest" description="Disordered" evidence="1">
    <location>
        <begin position="247"/>
        <end position="268"/>
    </location>
</feature>
<reference evidence="3" key="1">
    <citation type="submission" date="2021-02" db="EMBL/GenBank/DDBJ databases">
        <authorList>
            <person name="Nowell W R."/>
        </authorList>
    </citation>
    <scope>NUCLEOTIDE SEQUENCE</scope>
</reference>
<feature type="compositionally biased region" description="Acidic residues" evidence="1">
    <location>
        <begin position="185"/>
        <end position="197"/>
    </location>
</feature>
<evidence type="ECO:0000256" key="1">
    <source>
        <dbReference type="SAM" id="MobiDB-lite"/>
    </source>
</evidence>
<dbReference type="Proteomes" id="UP000663828">
    <property type="component" value="Unassembled WGS sequence"/>
</dbReference>
<comment type="caution">
    <text evidence="3">The sequence shown here is derived from an EMBL/GenBank/DDBJ whole genome shotgun (WGS) entry which is preliminary data.</text>
</comment>
<evidence type="ECO:0000313" key="4">
    <source>
        <dbReference type="Proteomes" id="UP000663828"/>
    </source>
</evidence>
<dbReference type="SUPFAM" id="SSF140383">
    <property type="entry name" value="BSD domain-like"/>
    <property type="match status" value="1"/>
</dbReference>
<dbReference type="PROSITE" id="PS50858">
    <property type="entry name" value="BSD"/>
    <property type="match status" value="1"/>
</dbReference>
<dbReference type="Pfam" id="PF03909">
    <property type="entry name" value="BSD"/>
    <property type="match status" value="1"/>
</dbReference>
<name>A0A815Y776_ADIRI</name>
<gene>
    <name evidence="3" type="ORF">XAT740_LOCUS44098</name>
</gene>
<dbReference type="InterPro" id="IPR005607">
    <property type="entry name" value="BSD_dom"/>
</dbReference>
<sequence length="342" mass="40421">MTTWFTSTLQAMRDKSFDALDFTRKDLSEFTTTVKDDTETYFKRIQSQPVDSFGINRLVSRLNVSNRSDKDSGKHLTTFDRFYNEIFRLQSDESTYLIDPLPIEIYKTWCETSDFSIENRKDDITQLLIDSPHVRSVYTRLVPTCTTHQDFWSRYYFRLHRIEEDEARRLNLLKRAQEICDANQADDWDEPDNEWTEETTATSDDQRAIPNTRMKLENTITELKENRLVSGGSWKGEFDETDLEATLTSNTELPERNPSEISRSNEESKIMRETNDDLDDDWESWPYSHQMASPFLLKKQWKKTSSSLRFHDNIALLRTYTEEHTCIQNSEFAMLLFAQHLQ</sequence>
<evidence type="ECO:0000313" key="3">
    <source>
        <dbReference type="EMBL" id="CAF1566803.1"/>
    </source>
</evidence>
<dbReference type="GO" id="GO:0005737">
    <property type="term" value="C:cytoplasm"/>
    <property type="evidence" value="ECO:0007669"/>
    <property type="project" value="TreeGrafter"/>
</dbReference>
<evidence type="ECO:0000259" key="2">
    <source>
        <dbReference type="PROSITE" id="PS50858"/>
    </source>
</evidence>
<dbReference type="InterPro" id="IPR051494">
    <property type="entry name" value="BSD_domain-containing"/>
</dbReference>
<dbReference type="Gene3D" id="1.10.3970.10">
    <property type="entry name" value="BSD domain"/>
    <property type="match status" value="1"/>
</dbReference>
<dbReference type="PANTHER" id="PTHR16019">
    <property type="entry name" value="SYNAPSE-ASSOCIATED PROTEIN"/>
    <property type="match status" value="1"/>
</dbReference>
<organism evidence="3 4">
    <name type="scientific">Adineta ricciae</name>
    <name type="common">Rotifer</name>
    <dbReference type="NCBI Taxonomy" id="249248"/>
    <lineage>
        <taxon>Eukaryota</taxon>
        <taxon>Metazoa</taxon>
        <taxon>Spiralia</taxon>
        <taxon>Gnathifera</taxon>
        <taxon>Rotifera</taxon>
        <taxon>Eurotatoria</taxon>
        <taxon>Bdelloidea</taxon>
        <taxon>Adinetida</taxon>
        <taxon>Adinetidae</taxon>
        <taxon>Adineta</taxon>
    </lineage>
</organism>
<dbReference type="InterPro" id="IPR035925">
    <property type="entry name" value="BSD_dom_sf"/>
</dbReference>
<keyword evidence="4" id="KW-1185">Reference proteome</keyword>
<accession>A0A815Y776</accession>
<dbReference type="AlphaFoldDB" id="A0A815Y776"/>
<dbReference type="PANTHER" id="PTHR16019:SF5">
    <property type="entry name" value="BSD DOMAIN-CONTAINING PROTEIN 1"/>
    <property type="match status" value="1"/>
</dbReference>
<feature type="region of interest" description="Disordered" evidence="1">
    <location>
        <begin position="185"/>
        <end position="204"/>
    </location>
</feature>
<dbReference type="SMART" id="SM00751">
    <property type="entry name" value="BSD"/>
    <property type="match status" value="1"/>
</dbReference>
<feature type="compositionally biased region" description="Basic and acidic residues" evidence="1">
    <location>
        <begin position="253"/>
        <end position="268"/>
    </location>
</feature>
<proteinExistence type="predicted"/>
<feature type="domain" description="BSD" evidence="2">
    <location>
        <begin position="111"/>
        <end position="163"/>
    </location>
</feature>
<dbReference type="EMBL" id="CAJNOR010005541">
    <property type="protein sequence ID" value="CAF1566803.1"/>
    <property type="molecule type" value="Genomic_DNA"/>
</dbReference>
<protein>
    <recommendedName>
        <fullName evidence="2">BSD domain-containing protein</fullName>
    </recommendedName>
</protein>